<feature type="transmembrane region" description="Helical" evidence="1">
    <location>
        <begin position="36"/>
        <end position="57"/>
    </location>
</feature>
<keyword evidence="1" id="KW-0472">Membrane</keyword>
<comment type="caution">
    <text evidence="2">The sequence shown here is derived from an EMBL/GenBank/DDBJ whole genome shotgun (WGS) entry which is preliminary data.</text>
</comment>
<keyword evidence="2" id="KW-0378">Hydrolase</keyword>
<dbReference type="InterPro" id="IPR051532">
    <property type="entry name" value="Ester_Hydrolysis_Enzymes"/>
</dbReference>
<dbReference type="SUPFAM" id="SSF52266">
    <property type="entry name" value="SGNH hydrolase"/>
    <property type="match status" value="1"/>
</dbReference>
<name>A0A6A7Y6J9_9HYPH</name>
<dbReference type="GO" id="GO:0004622">
    <property type="term" value="F:phosphatidylcholine lysophospholipase activity"/>
    <property type="evidence" value="ECO:0007669"/>
    <property type="project" value="TreeGrafter"/>
</dbReference>
<accession>A0A6A7Y6J9</accession>
<keyword evidence="1" id="KW-1133">Transmembrane helix</keyword>
<dbReference type="AlphaFoldDB" id="A0A6A7Y6J9"/>
<keyword evidence="1" id="KW-0812">Transmembrane</keyword>
<protein>
    <submittedName>
        <fullName evidence="2">SGNH/GDSL hydrolase family protein</fullName>
    </submittedName>
</protein>
<evidence type="ECO:0000313" key="2">
    <source>
        <dbReference type="EMBL" id="MQT14325.1"/>
    </source>
</evidence>
<dbReference type="CDD" id="cd00229">
    <property type="entry name" value="SGNH_hydrolase"/>
    <property type="match status" value="1"/>
</dbReference>
<sequence>MVEICMSEARFGDRMVTSARQCAATRSGSFRRLSRGGAWCLKGGLAFALLAIVAWPVPPAGAATAAYQAPDAACPASDDLLALGGRLDRVVARARSGETITILAIGSSSTAGVGASSPAHTYPALLAAYLAARLPDVPVTVVNRGIGGEVSANTAARLPHEVDKYAPDLVIWQVGTNDAVRGVGLTSMETTIEEGVAMLRARGLDVVLMDPQLFPKVEGSERYEAVVDEVSRLGEETDVPVLHRFEAMQRWAALPAAVRKGMLSKDQFHMNDLGYSCIAAMLGEGLVRRIEDAGGGTLNHAHAPAPLDRAAAPGGRMAAVKGPAGKGAAKGPAAVVAVSTAAKPAALDPAARWKAAMIASEAAHAAIGEGSEEPAQASQ</sequence>
<reference evidence="2 3" key="1">
    <citation type="submission" date="2019-09" db="EMBL/GenBank/DDBJ databases">
        <title>Segnochrobactrum spirostomi gen. nov., sp. nov., isolated from the ciliate Spirostomum cf. yagiui and description of a novel family, Segnochrobactraceae fam. nov. within the order Rhizobiales of the class Alphaproteobacteria.</title>
        <authorList>
            <person name="Akter S."/>
            <person name="Shazib S.U.A."/>
            <person name="Shin M.K."/>
        </authorList>
    </citation>
    <scope>NUCLEOTIDE SEQUENCE [LARGE SCALE GENOMIC DNA]</scope>
    <source>
        <strain evidence="2 3">Sp-1</strain>
    </source>
</reference>
<dbReference type="PANTHER" id="PTHR30383">
    <property type="entry name" value="THIOESTERASE 1/PROTEASE 1/LYSOPHOSPHOLIPASE L1"/>
    <property type="match status" value="1"/>
</dbReference>
<evidence type="ECO:0000313" key="3">
    <source>
        <dbReference type="Proteomes" id="UP000332515"/>
    </source>
</evidence>
<keyword evidence="3" id="KW-1185">Reference proteome</keyword>
<gene>
    <name evidence="2" type="ORF">F0357_17065</name>
</gene>
<dbReference type="EMBL" id="VWNA01000001">
    <property type="protein sequence ID" value="MQT14325.1"/>
    <property type="molecule type" value="Genomic_DNA"/>
</dbReference>
<dbReference type="InterPro" id="IPR036514">
    <property type="entry name" value="SGNH_hydro_sf"/>
</dbReference>
<proteinExistence type="predicted"/>
<organism evidence="2 3">
    <name type="scientific">Segnochrobactrum spirostomi</name>
    <dbReference type="NCBI Taxonomy" id="2608987"/>
    <lineage>
        <taxon>Bacteria</taxon>
        <taxon>Pseudomonadati</taxon>
        <taxon>Pseudomonadota</taxon>
        <taxon>Alphaproteobacteria</taxon>
        <taxon>Hyphomicrobiales</taxon>
        <taxon>Segnochrobactraceae</taxon>
        <taxon>Segnochrobactrum</taxon>
    </lineage>
</organism>
<dbReference type="Gene3D" id="3.40.50.1110">
    <property type="entry name" value="SGNH hydrolase"/>
    <property type="match status" value="1"/>
</dbReference>
<evidence type="ECO:0000256" key="1">
    <source>
        <dbReference type="SAM" id="Phobius"/>
    </source>
</evidence>
<dbReference type="PANTHER" id="PTHR30383:SF5">
    <property type="entry name" value="SGNH HYDROLASE-TYPE ESTERASE DOMAIN-CONTAINING PROTEIN"/>
    <property type="match status" value="1"/>
</dbReference>
<dbReference type="Proteomes" id="UP000332515">
    <property type="component" value="Unassembled WGS sequence"/>
</dbReference>
<dbReference type="InterPro" id="IPR057572">
    <property type="entry name" value="NonGDSL"/>
</dbReference>
<dbReference type="Pfam" id="PF25182">
    <property type="entry name" value="NonGDSL"/>
    <property type="match status" value="1"/>
</dbReference>